<dbReference type="EMBL" id="VSSQ01136116">
    <property type="protein sequence ID" value="MPN60614.1"/>
    <property type="molecule type" value="Genomic_DNA"/>
</dbReference>
<feature type="region of interest" description="Disordered" evidence="1">
    <location>
        <begin position="106"/>
        <end position="131"/>
    </location>
</feature>
<protein>
    <submittedName>
        <fullName evidence="3">Uncharacterized protein</fullName>
    </submittedName>
</protein>
<feature type="transmembrane region" description="Helical" evidence="2">
    <location>
        <begin position="40"/>
        <end position="65"/>
    </location>
</feature>
<sequence>MTVEELAAYPDDFLLINSAGFKKGKIGEYINHLIDHRRHLVGWGIILFSIWLTLNVIFHSFFPIYTIDSPILDEIYRVFRSVLDLLPSLLLPFCCVLIGIRLIKGGNHSNKPADSYSMPKPDSTRPSSKDE</sequence>
<proteinExistence type="predicted"/>
<gene>
    <name evidence="3" type="ORF">SDC9_208343</name>
</gene>
<evidence type="ECO:0000256" key="1">
    <source>
        <dbReference type="SAM" id="MobiDB-lite"/>
    </source>
</evidence>
<dbReference type="AlphaFoldDB" id="A0A645JJV9"/>
<comment type="caution">
    <text evidence="3">The sequence shown here is derived from an EMBL/GenBank/DDBJ whole genome shotgun (WGS) entry which is preliminary data.</text>
</comment>
<feature type="transmembrane region" description="Helical" evidence="2">
    <location>
        <begin position="85"/>
        <end position="103"/>
    </location>
</feature>
<keyword evidence="2" id="KW-0472">Membrane</keyword>
<keyword evidence="2" id="KW-1133">Transmembrane helix</keyword>
<organism evidence="3">
    <name type="scientific">bioreactor metagenome</name>
    <dbReference type="NCBI Taxonomy" id="1076179"/>
    <lineage>
        <taxon>unclassified sequences</taxon>
        <taxon>metagenomes</taxon>
        <taxon>ecological metagenomes</taxon>
    </lineage>
</organism>
<keyword evidence="2" id="KW-0812">Transmembrane</keyword>
<evidence type="ECO:0000313" key="3">
    <source>
        <dbReference type="EMBL" id="MPN60614.1"/>
    </source>
</evidence>
<reference evidence="3" key="1">
    <citation type="submission" date="2019-08" db="EMBL/GenBank/DDBJ databases">
        <authorList>
            <person name="Kucharzyk K."/>
            <person name="Murdoch R.W."/>
            <person name="Higgins S."/>
            <person name="Loffler F."/>
        </authorList>
    </citation>
    <scope>NUCLEOTIDE SEQUENCE</scope>
</reference>
<name>A0A645JJV9_9ZZZZ</name>
<accession>A0A645JJV9</accession>
<evidence type="ECO:0000256" key="2">
    <source>
        <dbReference type="SAM" id="Phobius"/>
    </source>
</evidence>